<feature type="chain" id="PRO_5046574200" evidence="1">
    <location>
        <begin position="29"/>
        <end position="300"/>
    </location>
</feature>
<keyword evidence="3" id="KW-1185">Reference proteome</keyword>
<dbReference type="RefSeq" id="WP_231483164.1">
    <property type="nucleotide sequence ID" value="NZ_BAAAZO010000003.1"/>
</dbReference>
<gene>
    <name evidence="2" type="ORF">GCM10022223_21780</name>
</gene>
<proteinExistence type="predicted"/>
<feature type="signal peptide" evidence="1">
    <location>
        <begin position="1"/>
        <end position="28"/>
    </location>
</feature>
<protein>
    <submittedName>
        <fullName evidence="2">Uncharacterized protein</fullName>
    </submittedName>
</protein>
<keyword evidence="1" id="KW-0732">Signal</keyword>
<dbReference type="Proteomes" id="UP001501074">
    <property type="component" value="Unassembled WGS sequence"/>
</dbReference>
<sequence>MQTRPLLITLGAATALTIGLIAPATAQAAPVEQTPRSPKPLEEIAKSMHQAVATGDDCSITDVAPTTVTAGVKPATVQFDVATDCDDSAHAMKWAVTGELYRGSHVGWFGACTYKYTGPASLTCPDGSTSFDLVGTGQFQGNQMAGTQNAYVYAFDDANGNDRDDDTSFDCDDDGNCTSTSSGRDNVTTGFALLRETDWNSTFTASATEVEQGGELTLAGDLSRADWDTGAYENYSPTVKLQFKAKSETKFRSVRTIVPGAEQISVTINARRSGSFRFFYPGDGKSAPSTSNSARVTVTR</sequence>
<organism evidence="2 3">
    <name type="scientific">Kineosporia mesophila</name>
    <dbReference type="NCBI Taxonomy" id="566012"/>
    <lineage>
        <taxon>Bacteria</taxon>
        <taxon>Bacillati</taxon>
        <taxon>Actinomycetota</taxon>
        <taxon>Actinomycetes</taxon>
        <taxon>Kineosporiales</taxon>
        <taxon>Kineosporiaceae</taxon>
        <taxon>Kineosporia</taxon>
    </lineage>
</organism>
<evidence type="ECO:0000256" key="1">
    <source>
        <dbReference type="SAM" id="SignalP"/>
    </source>
</evidence>
<evidence type="ECO:0000313" key="2">
    <source>
        <dbReference type="EMBL" id="GAA3605667.1"/>
    </source>
</evidence>
<name>A0ABP6ZFR4_9ACTN</name>
<dbReference type="EMBL" id="BAAAZO010000003">
    <property type="protein sequence ID" value="GAA3605667.1"/>
    <property type="molecule type" value="Genomic_DNA"/>
</dbReference>
<evidence type="ECO:0000313" key="3">
    <source>
        <dbReference type="Proteomes" id="UP001501074"/>
    </source>
</evidence>
<accession>A0ABP6ZFR4</accession>
<reference evidence="3" key="1">
    <citation type="journal article" date="2019" name="Int. J. Syst. Evol. Microbiol.">
        <title>The Global Catalogue of Microorganisms (GCM) 10K type strain sequencing project: providing services to taxonomists for standard genome sequencing and annotation.</title>
        <authorList>
            <consortium name="The Broad Institute Genomics Platform"/>
            <consortium name="The Broad Institute Genome Sequencing Center for Infectious Disease"/>
            <person name="Wu L."/>
            <person name="Ma J."/>
        </authorList>
    </citation>
    <scope>NUCLEOTIDE SEQUENCE [LARGE SCALE GENOMIC DNA]</scope>
    <source>
        <strain evidence="3">JCM 16902</strain>
    </source>
</reference>
<comment type="caution">
    <text evidence="2">The sequence shown here is derived from an EMBL/GenBank/DDBJ whole genome shotgun (WGS) entry which is preliminary data.</text>
</comment>